<sequence length="799" mass="83922">MGIAESFVIYYITWGVYDKLPFDQDTSLYAMGTVPFTQRLDVTQVEDGGDPFEKGFGKVKGAKKQQQKKKASRWLSKDSGGEEMSIEMRATGGSRANVMIMSAGSGAPAALAAAAACDSITTHVVSTHAELDRLVKTVDPESYRLQSLLALAGSLAQLREAVETLRDALRHAGPASAPVSAAAPGSETSPHPPPSPSVQSALKVALPPCHDASAVIGKQVQRLGGGFDVETLNVELVEEFARCHAANMRLFTVLAAVVHISPTAQEERFVALQGRTLLDQAVEASARVLGMGDILLAAAHSPSPSSREQPPPEYSSASDSKGKQKATDGFFSSLSHSFKAMTASLRPKPEPMVITMCESAKDGNVAHLKGFVAQGVNINGQNEDGYTALICATRANQAAAVRYLLLAGAQLNFRDSHSGQRKPALFHAAECGHVAMAELLIDAGAGIRDSSTWTGQPFFVEVASSASLDILKLFLDHGADPNTTSINGRSVFIQALQAGSLDHLRLLRQYGGNVNARDITGQPALHLALSQNRLDIVDFLLQNGADVNASNLTGNSLLHVAVGKRNLALAKLLLERGANPNASDYVGRSLLGKLVEGAKLTDTFESELATAVLAKGADPNQYDSWGERLLCHVLEKGNTSLLRAFLERGADPNHMFRRQDTPLLYALSQGMLGNARLLLKHGADPNKANAEGKTPLVEALVMGETELVRELLGKGADINKAGAAKPAALVAVLADPEIVQMLVAKGAVAPVKAPAGPRRASGGGSPSTAAPSAVAAPAAASSGNAGGEEVLPAYSPEQR</sequence>
<dbReference type="AlphaFoldDB" id="A0A0G4LQU6"/>
<reference evidence="5 6" key="1">
    <citation type="submission" date="2015-05" db="EMBL/GenBank/DDBJ databases">
        <authorList>
            <person name="Wang D.B."/>
            <person name="Wang M."/>
        </authorList>
    </citation>
    <scope>NUCLEOTIDE SEQUENCE [LARGE SCALE GENOMIC DNA]</scope>
    <source>
        <strain evidence="5">VL1</strain>
    </source>
</reference>
<feature type="compositionally biased region" description="Low complexity" evidence="4">
    <location>
        <begin position="173"/>
        <end position="189"/>
    </location>
</feature>
<evidence type="ECO:0000256" key="1">
    <source>
        <dbReference type="ARBA" id="ARBA00022737"/>
    </source>
</evidence>
<dbReference type="SUPFAM" id="SSF48403">
    <property type="entry name" value="Ankyrin repeat"/>
    <property type="match status" value="1"/>
</dbReference>
<dbReference type="InterPro" id="IPR002110">
    <property type="entry name" value="Ankyrin_rpt"/>
</dbReference>
<evidence type="ECO:0000313" key="6">
    <source>
        <dbReference type="Proteomes" id="UP000044602"/>
    </source>
</evidence>
<dbReference type="Gene3D" id="1.25.40.20">
    <property type="entry name" value="Ankyrin repeat-containing domain"/>
    <property type="match status" value="3"/>
</dbReference>
<dbReference type="EMBL" id="CVQH01017335">
    <property type="protein sequence ID" value="CRK24431.1"/>
    <property type="molecule type" value="Genomic_DNA"/>
</dbReference>
<feature type="repeat" description="ANK" evidence="3">
    <location>
        <begin position="658"/>
        <end position="690"/>
    </location>
</feature>
<keyword evidence="2 3" id="KW-0040">ANK repeat</keyword>
<dbReference type="STRING" id="100787.A0A0G4LQU6"/>
<feature type="repeat" description="ANK" evidence="3">
    <location>
        <begin position="487"/>
        <end position="519"/>
    </location>
</feature>
<name>A0A0G4LQU6_VERLO</name>
<organism evidence="5 6">
    <name type="scientific">Verticillium longisporum</name>
    <name type="common">Verticillium dahliae var. longisporum</name>
    <dbReference type="NCBI Taxonomy" id="100787"/>
    <lineage>
        <taxon>Eukaryota</taxon>
        <taxon>Fungi</taxon>
        <taxon>Dikarya</taxon>
        <taxon>Ascomycota</taxon>
        <taxon>Pezizomycotina</taxon>
        <taxon>Sordariomycetes</taxon>
        <taxon>Hypocreomycetidae</taxon>
        <taxon>Glomerellales</taxon>
        <taxon>Plectosphaerellaceae</taxon>
        <taxon>Verticillium</taxon>
    </lineage>
</organism>
<dbReference type="InterPro" id="IPR036770">
    <property type="entry name" value="Ankyrin_rpt-contain_sf"/>
</dbReference>
<feature type="region of interest" description="Disordered" evidence="4">
    <location>
        <begin position="752"/>
        <end position="799"/>
    </location>
</feature>
<feature type="repeat" description="ANK" evidence="3">
    <location>
        <begin position="553"/>
        <end position="585"/>
    </location>
</feature>
<feature type="region of interest" description="Disordered" evidence="4">
    <location>
        <begin position="300"/>
        <end position="326"/>
    </location>
</feature>
<feature type="compositionally biased region" description="Low complexity" evidence="4">
    <location>
        <begin position="752"/>
        <end position="783"/>
    </location>
</feature>
<feature type="repeat" description="ANK" evidence="3">
    <location>
        <begin position="384"/>
        <end position="416"/>
    </location>
</feature>
<proteinExistence type="predicted"/>
<dbReference type="PROSITE" id="PS50088">
    <property type="entry name" value="ANK_REPEAT"/>
    <property type="match status" value="6"/>
</dbReference>
<keyword evidence="6" id="KW-1185">Reference proteome</keyword>
<dbReference type="Proteomes" id="UP000044602">
    <property type="component" value="Unassembled WGS sequence"/>
</dbReference>
<gene>
    <name evidence="5" type="ORF">BN1708_013958</name>
</gene>
<evidence type="ECO:0000256" key="2">
    <source>
        <dbReference type="ARBA" id="ARBA00023043"/>
    </source>
</evidence>
<dbReference type="PANTHER" id="PTHR24198">
    <property type="entry name" value="ANKYRIN REPEAT AND PROTEIN KINASE DOMAIN-CONTAINING PROTEIN"/>
    <property type="match status" value="1"/>
</dbReference>
<feature type="repeat" description="ANK" evidence="3">
    <location>
        <begin position="520"/>
        <end position="552"/>
    </location>
</feature>
<evidence type="ECO:0000256" key="3">
    <source>
        <dbReference type="PROSITE-ProRule" id="PRU00023"/>
    </source>
</evidence>
<dbReference type="SMART" id="SM00248">
    <property type="entry name" value="ANK"/>
    <property type="match status" value="9"/>
</dbReference>
<feature type="compositionally biased region" description="Basic residues" evidence="4">
    <location>
        <begin position="60"/>
        <end position="72"/>
    </location>
</feature>
<feature type="region of interest" description="Disordered" evidence="4">
    <location>
        <begin position="54"/>
        <end position="84"/>
    </location>
</feature>
<feature type="repeat" description="ANK" evidence="3">
    <location>
        <begin position="691"/>
        <end position="723"/>
    </location>
</feature>
<keyword evidence="1" id="KW-0677">Repeat</keyword>
<dbReference type="PANTHER" id="PTHR24198:SF165">
    <property type="entry name" value="ANKYRIN REPEAT-CONTAINING PROTEIN-RELATED"/>
    <property type="match status" value="1"/>
</dbReference>
<feature type="region of interest" description="Disordered" evidence="4">
    <location>
        <begin position="173"/>
        <end position="200"/>
    </location>
</feature>
<evidence type="ECO:0000256" key="4">
    <source>
        <dbReference type="SAM" id="MobiDB-lite"/>
    </source>
</evidence>
<dbReference type="Pfam" id="PF00023">
    <property type="entry name" value="Ank"/>
    <property type="match status" value="2"/>
</dbReference>
<evidence type="ECO:0000313" key="5">
    <source>
        <dbReference type="EMBL" id="CRK24431.1"/>
    </source>
</evidence>
<dbReference type="Pfam" id="PF12796">
    <property type="entry name" value="Ank_2"/>
    <property type="match status" value="3"/>
</dbReference>
<protein>
    <submittedName>
        <fullName evidence="5">Uncharacterized protein</fullName>
    </submittedName>
</protein>
<dbReference type="PROSITE" id="PS50297">
    <property type="entry name" value="ANK_REP_REGION"/>
    <property type="match status" value="5"/>
</dbReference>
<accession>A0A0G4LQU6</accession>